<dbReference type="SMART" id="SM00360">
    <property type="entry name" value="RRM"/>
    <property type="match status" value="3"/>
</dbReference>
<dbReference type="SUPFAM" id="SSF54928">
    <property type="entry name" value="RNA-binding domain, RBD"/>
    <property type="match status" value="2"/>
</dbReference>
<protein>
    <recommendedName>
        <fullName evidence="4">RRM domain-containing protein</fullName>
    </recommendedName>
</protein>
<feature type="domain" description="RRM" evidence="4">
    <location>
        <begin position="106"/>
        <end position="186"/>
    </location>
</feature>
<dbReference type="InterPro" id="IPR000504">
    <property type="entry name" value="RRM_dom"/>
</dbReference>
<dbReference type="InterPro" id="IPR035979">
    <property type="entry name" value="RBD_domain_sf"/>
</dbReference>
<evidence type="ECO:0000256" key="3">
    <source>
        <dbReference type="PROSITE-ProRule" id="PRU00176"/>
    </source>
</evidence>
<dbReference type="PROSITE" id="PS50102">
    <property type="entry name" value="RRM"/>
    <property type="match status" value="3"/>
</dbReference>
<dbReference type="Proteomes" id="UP000663855">
    <property type="component" value="Unassembled WGS sequence"/>
</dbReference>
<dbReference type="GO" id="GO:0005737">
    <property type="term" value="C:cytoplasm"/>
    <property type="evidence" value="ECO:0007669"/>
    <property type="project" value="UniProtKB-ARBA"/>
</dbReference>
<dbReference type="FunFam" id="3.30.70.330:FF:000198">
    <property type="entry name" value="CUGBP Elav-like family member 6 isoform X3"/>
    <property type="match status" value="1"/>
</dbReference>
<dbReference type="AlphaFoldDB" id="A0A814RK80"/>
<dbReference type="InterPro" id="IPR012677">
    <property type="entry name" value="Nucleotide-bd_a/b_plait_sf"/>
</dbReference>
<dbReference type="GO" id="GO:0010629">
    <property type="term" value="P:negative regulation of gene expression"/>
    <property type="evidence" value="ECO:0007669"/>
    <property type="project" value="UniProtKB-ARBA"/>
</dbReference>
<evidence type="ECO:0000259" key="4">
    <source>
        <dbReference type="PROSITE" id="PS50102"/>
    </source>
</evidence>
<sequence>MTPYPSLTIDRNEPDSDAIEMFCGQIPRTMSENELRALFEPYGRIYKLNILRDKHSGESKGCCFITYYTRLAALSAQNALHNLIILPGMHNAVQMKPADIENRNERKIFIGMISKSCNEDEIKQLFIPFGIVEECTVLRDFNNRSRGCAFVTYLKRQSALNAIKTMHHSYTMDGCLSPLNVRFADTPKDKEVRKMQQKLNENLLQQIANNTSSTTKETNGDLTSLNLMLFNRLYSNNINDLSCGDNNQNGLASKLIKHQQKNLFETNTNTTSVFYSGDQSKEQQQQQQQQQATNSKDCLSTLPDLLVNAEIDSCMWPKSADDDICLLDGFFSSPTNGISHMRNLSLTNDNNFQTNKQQNNNNSQLININDEKQLIGPLGSNLFIYHLPSEFTDHDLAQTFSPFGNILSAKIFIDKLTSRSKCFGFISYDNMHSAHQAIRQMNGFQIGLKRLKVELKKLRIQ</sequence>
<dbReference type="Pfam" id="PF00076">
    <property type="entry name" value="RRM_1"/>
    <property type="match status" value="3"/>
</dbReference>
<evidence type="ECO:0000313" key="6">
    <source>
        <dbReference type="Proteomes" id="UP000663855"/>
    </source>
</evidence>
<organism evidence="5 6">
    <name type="scientific">Rotaria magnacalcarata</name>
    <dbReference type="NCBI Taxonomy" id="392030"/>
    <lineage>
        <taxon>Eukaryota</taxon>
        <taxon>Metazoa</taxon>
        <taxon>Spiralia</taxon>
        <taxon>Gnathifera</taxon>
        <taxon>Rotifera</taxon>
        <taxon>Eurotatoria</taxon>
        <taxon>Bdelloidea</taxon>
        <taxon>Philodinida</taxon>
        <taxon>Philodinidae</taxon>
        <taxon>Rotaria</taxon>
    </lineage>
</organism>
<dbReference type="FunFam" id="3.30.70.330:FF:000383">
    <property type="entry name" value="Sex lethal, isoform D"/>
    <property type="match status" value="1"/>
</dbReference>
<dbReference type="GO" id="GO:0003729">
    <property type="term" value="F:mRNA binding"/>
    <property type="evidence" value="ECO:0007669"/>
    <property type="project" value="UniProtKB-ARBA"/>
</dbReference>
<keyword evidence="2 3" id="KW-0694">RNA-binding</keyword>
<reference evidence="5" key="1">
    <citation type="submission" date="2021-02" db="EMBL/GenBank/DDBJ databases">
        <authorList>
            <person name="Nowell W R."/>
        </authorList>
    </citation>
    <scope>NUCLEOTIDE SEQUENCE</scope>
</reference>
<dbReference type="EMBL" id="CAJNOV010003225">
    <property type="protein sequence ID" value="CAF1133334.1"/>
    <property type="molecule type" value="Genomic_DNA"/>
</dbReference>
<dbReference type="Gene3D" id="3.30.70.330">
    <property type="match status" value="3"/>
</dbReference>
<feature type="domain" description="RRM" evidence="4">
    <location>
        <begin position="19"/>
        <end position="100"/>
    </location>
</feature>
<dbReference type="PANTHER" id="PTHR24012">
    <property type="entry name" value="RNA BINDING PROTEIN"/>
    <property type="match status" value="1"/>
</dbReference>
<keyword evidence="1" id="KW-0677">Repeat</keyword>
<accession>A0A814RK80</accession>
<name>A0A814RK80_9BILA</name>
<proteinExistence type="predicted"/>
<comment type="caution">
    <text evidence="5">The sequence shown here is derived from an EMBL/GenBank/DDBJ whole genome shotgun (WGS) entry which is preliminary data.</text>
</comment>
<gene>
    <name evidence="5" type="ORF">CJN711_LOCUS8673</name>
</gene>
<evidence type="ECO:0000313" key="5">
    <source>
        <dbReference type="EMBL" id="CAF1133334.1"/>
    </source>
</evidence>
<evidence type="ECO:0000256" key="1">
    <source>
        <dbReference type="ARBA" id="ARBA00022737"/>
    </source>
</evidence>
<evidence type="ECO:0000256" key="2">
    <source>
        <dbReference type="ARBA" id="ARBA00022884"/>
    </source>
</evidence>
<feature type="domain" description="RRM" evidence="4">
    <location>
        <begin position="380"/>
        <end position="458"/>
    </location>
</feature>
<dbReference type="GO" id="GO:0009967">
    <property type="term" value="P:positive regulation of signal transduction"/>
    <property type="evidence" value="ECO:0007669"/>
    <property type="project" value="UniProtKB-ARBA"/>
</dbReference>
<dbReference type="FunFam" id="3.30.70.330:FF:000013">
    <property type="entry name" value="CUGBP Elav-like family member 1 isoform 2"/>
    <property type="match status" value="1"/>
</dbReference>